<name>A0A478EC73_TALPI</name>
<dbReference type="Proteomes" id="UP000053095">
    <property type="component" value="Unassembled WGS sequence"/>
</dbReference>
<gene>
    <name evidence="1" type="ORF">TCE0_044r16223</name>
</gene>
<keyword evidence="2" id="KW-1185">Reference proteome</keyword>
<organism evidence="1 2">
    <name type="scientific">Talaromyces pinophilus</name>
    <name type="common">Penicillium pinophilum</name>
    <dbReference type="NCBI Taxonomy" id="128442"/>
    <lineage>
        <taxon>Eukaryota</taxon>
        <taxon>Fungi</taxon>
        <taxon>Dikarya</taxon>
        <taxon>Ascomycota</taxon>
        <taxon>Pezizomycotina</taxon>
        <taxon>Eurotiomycetes</taxon>
        <taxon>Eurotiomycetidae</taxon>
        <taxon>Eurotiales</taxon>
        <taxon>Trichocomaceae</taxon>
        <taxon>Talaromyces</taxon>
        <taxon>Talaromyces sect. Talaromyces</taxon>
    </lineage>
</organism>
<sequence length="143" mass="16356">MLRPNPTMFYTQQNVVELHNIRKLLHRARLYRLARYDDRTSDELSLAADRCYRFLKECGISSVIKGNPDITALVLDIAELGHPISTLRDSIAHFLGDDSRDFVLMSITTLLVQIGTRKGLLYDGGGYILLRPARQRQALWIRA</sequence>
<proteinExistence type="predicted"/>
<dbReference type="AlphaFoldDB" id="A0A478EC73"/>
<protein>
    <submittedName>
        <fullName evidence="1">Uncharacterized protein</fullName>
    </submittedName>
</protein>
<evidence type="ECO:0000313" key="2">
    <source>
        <dbReference type="Proteomes" id="UP000053095"/>
    </source>
</evidence>
<dbReference type="EMBL" id="DF933840">
    <property type="protein sequence ID" value="GAM42339.1"/>
    <property type="molecule type" value="Genomic_DNA"/>
</dbReference>
<accession>A0A478EC73</accession>
<reference evidence="2" key="1">
    <citation type="journal article" date="2015" name="Genome Announc.">
        <title>Draft genome sequence of Talaromyces cellulolyticus strain Y-94, a source of lignocellulosic biomass-degrading enzymes.</title>
        <authorList>
            <person name="Fujii T."/>
            <person name="Koike H."/>
            <person name="Sawayama S."/>
            <person name="Yano S."/>
            <person name="Inoue H."/>
        </authorList>
    </citation>
    <scope>NUCLEOTIDE SEQUENCE [LARGE SCALE GENOMIC DNA]</scope>
    <source>
        <strain evidence="2">Y-94</strain>
    </source>
</reference>
<evidence type="ECO:0000313" key="1">
    <source>
        <dbReference type="EMBL" id="GAM42339.1"/>
    </source>
</evidence>